<dbReference type="Proteomes" id="UP000636960">
    <property type="component" value="Unassembled WGS sequence"/>
</dbReference>
<dbReference type="Gene3D" id="3.40.50.12370">
    <property type="match status" value="1"/>
</dbReference>
<dbReference type="Pfam" id="PF00582">
    <property type="entry name" value="Usp"/>
    <property type="match status" value="2"/>
</dbReference>
<feature type="domain" description="UspA" evidence="2">
    <location>
        <begin position="225"/>
        <end position="276"/>
    </location>
</feature>
<dbReference type="AlphaFoldDB" id="A0A919K820"/>
<evidence type="ECO:0000259" key="2">
    <source>
        <dbReference type="Pfam" id="PF00582"/>
    </source>
</evidence>
<dbReference type="Gene3D" id="3.40.50.620">
    <property type="entry name" value="HUPs"/>
    <property type="match status" value="1"/>
</dbReference>
<dbReference type="PANTHER" id="PTHR31964:SF113">
    <property type="entry name" value="USPA DOMAIN-CONTAINING PROTEIN"/>
    <property type="match status" value="1"/>
</dbReference>
<gene>
    <name evidence="3" type="ORF">Ari01nite_92380</name>
</gene>
<dbReference type="InterPro" id="IPR006015">
    <property type="entry name" value="Universal_stress_UspA"/>
</dbReference>
<evidence type="ECO:0000256" key="1">
    <source>
        <dbReference type="ARBA" id="ARBA00008791"/>
    </source>
</evidence>
<accession>A0A919K820</accession>
<sequence>MHIMLCYDGSMAAGTAIDCAGTLLPGAYARIAHLWVPPFASDAVRRRLWQGKRHLNEFVAAIEREGAAEADRLVTTGVVLARAAGWEAEPLVERSFGGEGLHLAELAEKLSPDLIVLGSRGLGGARAVLGSVSDIVVHYAPAPVLVIPHPLLTAERAALAGGPIVVGWDGSVGSRRALAAAEHLFGVRKIVLATVTGDGPTEPAPSGYDSVTREPRHRYPAGGRAVAEALCATAAEQRAAAVVVGSRGRSAAREILLGSVAMAALHHVPRPVVVVPLRSPDLPD</sequence>
<dbReference type="EMBL" id="BOMV01000111">
    <property type="protein sequence ID" value="GIF01774.1"/>
    <property type="molecule type" value="Genomic_DNA"/>
</dbReference>
<dbReference type="PRINTS" id="PR01438">
    <property type="entry name" value="UNVRSLSTRESS"/>
</dbReference>
<dbReference type="InterPro" id="IPR006016">
    <property type="entry name" value="UspA"/>
</dbReference>
<evidence type="ECO:0000313" key="4">
    <source>
        <dbReference type="Proteomes" id="UP000636960"/>
    </source>
</evidence>
<reference evidence="3" key="1">
    <citation type="submission" date="2021-01" db="EMBL/GenBank/DDBJ databases">
        <title>Whole genome shotgun sequence of Actinoplanes rishiriensis NBRC 108556.</title>
        <authorList>
            <person name="Komaki H."/>
            <person name="Tamura T."/>
        </authorList>
    </citation>
    <scope>NUCLEOTIDE SEQUENCE</scope>
    <source>
        <strain evidence="3">NBRC 108556</strain>
    </source>
</reference>
<dbReference type="InterPro" id="IPR014729">
    <property type="entry name" value="Rossmann-like_a/b/a_fold"/>
</dbReference>
<comment type="similarity">
    <text evidence="1">Belongs to the universal stress protein A family.</text>
</comment>
<dbReference type="SUPFAM" id="SSF52402">
    <property type="entry name" value="Adenine nucleotide alpha hydrolases-like"/>
    <property type="match status" value="2"/>
</dbReference>
<keyword evidence="4" id="KW-1185">Reference proteome</keyword>
<name>A0A919K820_9ACTN</name>
<organism evidence="3 4">
    <name type="scientific">Paractinoplanes rishiriensis</name>
    <dbReference type="NCBI Taxonomy" id="1050105"/>
    <lineage>
        <taxon>Bacteria</taxon>
        <taxon>Bacillati</taxon>
        <taxon>Actinomycetota</taxon>
        <taxon>Actinomycetes</taxon>
        <taxon>Micromonosporales</taxon>
        <taxon>Micromonosporaceae</taxon>
        <taxon>Paractinoplanes</taxon>
    </lineage>
</organism>
<proteinExistence type="inferred from homology"/>
<dbReference type="CDD" id="cd00293">
    <property type="entry name" value="USP-like"/>
    <property type="match status" value="1"/>
</dbReference>
<comment type="caution">
    <text evidence="3">The sequence shown here is derived from an EMBL/GenBank/DDBJ whole genome shotgun (WGS) entry which is preliminary data.</text>
</comment>
<protein>
    <submittedName>
        <fullName evidence="3">Universal stress protein</fullName>
    </submittedName>
</protein>
<feature type="domain" description="UspA" evidence="2">
    <location>
        <begin position="2"/>
        <end position="148"/>
    </location>
</feature>
<evidence type="ECO:0000313" key="3">
    <source>
        <dbReference type="EMBL" id="GIF01774.1"/>
    </source>
</evidence>
<dbReference type="PANTHER" id="PTHR31964">
    <property type="entry name" value="ADENINE NUCLEOTIDE ALPHA HYDROLASES-LIKE SUPERFAMILY PROTEIN"/>
    <property type="match status" value="1"/>
</dbReference>